<proteinExistence type="predicted"/>
<dbReference type="Gene3D" id="1.10.238.10">
    <property type="entry name" value="EF-hand"/>
    <property type="match status" value="2"/>
</dbReference>
<feature type="domain" description="EF-hand" evidence="6">
    <location>
        <begin position="251"/>
        <end position="286"/>
    </location>
</feature>
<dbReference type="PROSITE" id="PS00018">
    <property type="entry name" value="EF_HAND_1"/>
    <property type="match status" value="1"/>
</dbReference>
<feature type="compositionally biased region" description="Polar residues" evidence="4">
    <location>
        <begin position="457"/>
        <end position="469"/>
    </location>
</feature>
<dbReference type="PANTHER" id="PTHR11216">
    <property type="entry name" value="EH DOMAIN"/>
    <property type="match status" value="1"/>
</dbReference>
<dbReference type="EMBL" id="BAAFST010000010">
    <property type="protein sequence ID" value="GAB1294931.1"/>
    <property type="molecule type" value="Genomic_DNA"/>
</dbReference>
<feature type="coiled-coil region" evidence="3">
    <location>
        <begin position="752"/>
        <end position="783"/>
    </location>
</feature>
<keyword evidence="1" id="KW-0479">Metal-binding</keyword>
<sequence>MEGLTLSDAEQKYYSDLFSYCDIESTKKVVVNGRVLELFRAAQLPNDVVLQIMELCGATRLGYFGRSQFYIALKLVAVAQSGFPLSVESINTVKDLPLPRFVASKNEQESRHAAPYSSDSENQGSYSGVIPPPPGRGQAKKGPGGHDAVQSRPSADQQEPASPGSAAGDAAWSGQSPPPPQENWDQTTVRTVASATTANEIRRQSSSYDDPWKITDEQRQYYVNQFKTIQPDLNGFIPGSAAKEFFTKSKLPILELSHIWELSDFDKDGALTLDEFCAAFHLVVARKNGYDLPEKLPESLMPKLIDLEDSADVGDQPGEVGYSGSPAEAPPSKSPSMPSLSQTWPELNQSSEWETFSERSSSSQTLTQFDSNIAPADPDTAIVHPVPIRMTPSKIHMQEMELKRAGGDHTNPTSPLLVKPSDLSEENKINSSVKFPSGNTVDGYSSSDSFPSDPEQIGSSVTRQRNSGNLGDKHEILWQVPRKPPEVWPSRSCLLTCRCRHRQYLGRARDGWSHSGTSPDNTAPPPPPPRPQPAHSRSSSLDMNRTFAVSTGQQQAGVVAHPPAVPPRPQPSQAPGPSVHRPVDADGLITHTSTSPQQIPEQPNFADFSQFEVFAASNVSEEQDNEAEKHPEVLPVHASPLPYGPLTSDSRSVMAEKASDPSSSLRVAQADSKMEEKTATNVPANVSKGTTPLAPPPKPVRRRLKSEDELRPDVDEHTQKTGVLAAVLASQPSIPRSVGKDKKAIQASIRRNKETNTVLARLNSELQQQLKDVLEERISLEVQLEQLRPFSHL</sequence>
<gene>
    <name evidence="7" type="ORF">APTSU1_001016500</name>
</gene>
<organism evidence="7 8">
    <name type="scientific">Apodemus speciosus</name>
    <name type="common">Large Japanese field mouse</name>
    <dbReference type="NCBI Taxonomy" id="105296"/>
    <lineage>
        <taxon>Eukaryota</taxon>
        <taxon>Metazoa</taxon>
        <taxon>Chordata</taxon>
        <taxon>Craniata</taxon>
        <taxon>Vertebrata</taxon>
        <taxon>Euteleostomi</taxon>
        <taxon>Mammalia</taxon>
        <taxon>Eutheria</taxon>
        <taxon>Euarchontoglires</taxon>
        <taxon>Glires</taxon>
        <taxon>Rodentia</taxon>
        <taxon>Myomorpha</taxon>
        <taxon>Muroidea</taxon>
        <taxon>Muridae</taxon>
        <taxon>Murinae</taxon>
        <taxon>Apodemus</taxon>
    </lineage>
</organism>
<feature type="compositionally biased region" description="Pro residues" evidence="4">
    <location>
        <begin position="563"/>
        <end position="574"/>
    </location>
</feature>
<dbReference type="InterPro" id="IPR002048">
    <property type="entry name" value="EF_hand_dom"/>
</dbReference>
<dbReference type="PROSITE" id="PS50031">
    <property type="entry name" value="EH"/>
    <property type="match status" value="2"/>
</dbReference>
<feature type="region of interest" description="Disordered" evidence="4">
    <location>
        <begin position="310"/>
        <end position="365"/>
    </location>
</feature>
<dbReference type="InterPro" id="IPR018247">
    <property type="entry name" value="EF_Hand_1_Ca_BS"/>
</dbReference>
<evidence type="ECO:0000256" key="1">
    <source>
        <dbReference type="ARBA" id="ARBA00022723"/>
    </source>
</evidence>
<dbReference type="Proteomes" id="UP001623349">
    <property type="component" value="Unassembled WGS sequence"/>
</dbReference>
<feature type="region of interest" description="Disordered" evidence="4">
    <location>
        <begin position="105"/>
        <end position="186"/>
    </location>
</feature>
<feature type="compositionally biased region" description="Polar residues" evidence="4">
    <location>
        <begin position="151"/>
        <end position="160"/>
    </location>
</feature>
<evidence type="ECO:0000256" key="2">
    <source>
        <dbReference type="ARBA" id="ARBA00022837"/>
    </source>
</evidence>
<dbReference type="PROSITE" id="PS50222">
    <property type="entry name" value="EF_HAND_2"/>
    <property type="match status" value="1"/>
</dbReference>
<feature type="domain" description="EH" evidence="5">
    <location>
        <begin position="10"/>
        <end position="113"/>
    </location>
</feature>
<name>A0ABQ0F749_APOSI</name>
<feature type="compositionally biased region" description="Polar residues" evidence="4">
    <location>
        <begin position="342"/>
        <end position="365"/>
    </location>
</feature>
<evidence type="ECO:0000313" key="7">
    <source>
        <dbReference type="EMBL" id="GAB1294931.1"/>
    </source>
</evidence>
<reference evidence="7 8" key="1">
    <citation type="submission" date="2024-08" db="EMBL/GenBank/DDBJ databases">
        <title>The draft genome of Apodemus speciosus.</title>
        <authorList>
            <person name="Nabeshima K."/>
            <person name="Suzuki S."/>
            <person name="Onuma M."/>
        </authorList>
    </citation>
    <scope>NUCLEOTIDE SEQUENCE [LARGE SCALE GENOMIC DNA]</scope>
    <source>
        <strain evidence="7">IB14-021</strain>
    </source>
</reference>
<dbReference type="PANTHER" id="PTHR11216:SF63">
    <property type="entry name" value="RALBP1-ASSOCIATED EPS DOMAIN-CONTAINING PROTEIN 1"/>
    <property type="match status" value="1"/>
</dbReference>
<feature type="compositionally biased region" description="Polar residues" evidence="4">
    <location>
        <begin position="679"/>
        <end position="690"/>
    </location>
</feature>
<keyword evidence="2" id="KW-0106">Calcium</keyword>
<feature type="compositionally biased region" description="Polar residues" evidence="4">
    <location>
        <begin position="117"/>
        <end position="126"/>
    </location>
</feature>
<dbReference type="SUPFAM" id="SSF47473">
    <property type="entry name" value="EF-hand"/>
    <property type="match status" value="2"/>
</dbReference>
<dbReference type="CDD" id="cd00052">
    <property type="entry name" value="EH"/>
    <property type="match status" value="1"/>
</dbReference>
<dbReference type="InterPro" id="IPR011992">
    <property type="entry name" value="EF-hand-dom_pair"/>
</dbReference>
<feature type="compositionally biased region" description="Basic and acidic residues" evidence="4">
    <location>
        <begin position="705"/>
        <end position="717"/>
    </location>
</feature>
<evidence type="ECO:0000259" key="5">
    <source>
        <dbReference type="PROSITE" id="PS50031"/>
    </source>
</evidence>
<evidence type="ECO:0000259" key="6">
    <source>
        <dbReference type="PROSITE" id="PS50222"/>
    </source>
</evidence>
<feature type="compositionally biased region" description="Pro residues" evidence="4">
    <location>
        <begin position="522"/>
        <end position="532"/>
    </location>
</feature>
<keyword evidence="8" id="KW-1185">Reference proteome</keyword>
<dbReference type="InterPro" id="IPR000261">
    <property type="entry name" value="EH_dom"/>
</dbReference>
<feature type="compositionally biased region" description="Polar residues" evidence="4">
    <location>
        <begin position="535"/>
        <end position="552"/>
    </location>
</feature>
<comment type="caution">
    <text evidence="7">The sequence shown here is derived from an EMBL/GenBank/DDBJ whole genome shotgun (WGS) entry which is preliminary data.</text>
</comment>
<evidence type="ECO:0000313" key="8">
    <source>
        <dbReference type="Proteomes" id="UP001623349"/>
    </source>
</evidence>
<feature type="compositionally biased region" description="Low complexity" evidence="4">
    <location>
        <begin position="553"/>
        <end position="562"/>
    </location>
</feature>
<feature type="region of interest" description="Disordered" evidence="4">
    <location>
        <begin position="618"/>
        <end position="717"/>
    </location>
</feature>
<protein>
    <submittedName>
        <fullName evidence="7">RalBP1-associated Eps domain-containing protein 1</fullName>
    </submittedName>
</protein>
<keyword evidence="3" id="KW-0175">Coiled coil</keyword>
<dbReference type="SMART" id="SM00027">
    <property type="entry name" value="EH"/>
    <property type="match status" value="2"/>
</dbReference>
<dbReference type="Pfam" id="PF12763">
    <property type="entry name" value="EH"/>
    <property type="match status" value="2"/>
</dbReference>
<feature type="compositionally biased region" description="Low complexity" evidence="4">
    <location>
        <begin position="161"/>
        <end position="174"/>
    </location>
</feature>
<evidence type="ECO:0000256" key="4">
    <source>
        <dbReference type="SAM" id="MobiDB-lite"/>
    </source>
</evidence>
<feature type="domain" description="EH" evidence="5">
    <location>
        <begin position="218"/>
        <end position="302"/>
    </location>
</feature>
<evidence type="ECO:0000256" key="3">
    <source>
        <dbReference type="SAM" id="Coils"/>
    </source>
</evidence>
<feature type="region of interest" description="Disordered" evidence="4">
    <location>
        <begin position="404"/>
        <end position="477"/>
    </location>
</feature>
<accession>A0ABQ0F749</accession>
<feature type="region of interest" description="Disordered" evidence="4">
    <location>
        <begin position="509"/>
        <end position="602"/>
    </location>
</feature>
<feature type="compositionally biased region" description="Polar residues" evidence="4">
    <location>
        <begin position="429"/>
        <end position="450"/>
    </location>
</feature>
<feature type="compositionally biased region" description="Polar residues" evidence="4">
    <location>
        <begin position="590"/>
        <end position="601"/>
    </location>
</feature>